<feature type="compositionally biased region" description="Polar residues" evidence="2">
    <location>
        <begin position="349"/>
        <end position="363"/>
    </location>
</feature>
<feature type="domain" description="C2H2-type" evidence="3">
    <location>
        <begin position="212"/>
        <end position="244"/>
    </location>
</feature>
<comment type="caution">
    <text evidence="4">The sequence shown here is derived from an EMBL/GenBank/DDBJ whole genome shotgun (WGS) entry which is preliminary data.</text>
</comment>
<protein>
    <recommendedName>
        <fullName evidence="3">C2H2-type domain-containing protein</fullName>
    </recommendedName>
</protein>
<feature type="compositionally biased region" description="Basic residues" evidence="2">
    <location>
        <begin position="169"/>
        <end position="182"/>
    </location>
</feature>
<feature type="region of interest" description="Disordered" evidence="2">
    <location>
        <begin position="1"/>
        <end position="116"/>
    </location>
</feature>
<dbReference type="PANTHER" id="PTHR36167">
    <property type="entry name" value="C2H2 FINGER DOMAIN TRANSCRIPTION FACTOR (EUROFUNG)-RELATED"/>
    <property type="match status" value="1"/>
</dbReference>
<evidence type="ECO:0000259" key="3">
    <source>
        <dbReference type="PROSITE" id="PS50157"/>
    </source>
</evidence>
<keyword evidence="1" id="KW-0863">Zinc-finger</keyword>
<feature type="compositionally biased region" description="Low complexity" evidence="2">
    <location>
        <begin position="31"/>
        <end position="46"/>
    </location>
</feature>
<dbReference type="InterPro" id="IPR039327">
    <property type="entry name" value="CON7-like"/>
</dbReference>
<keyword evidence="1" id="KW-0479">Metal-binding</keyword>
<feature type="compositionally biased region" description="Polar residues" evidence="2">
    <location>
        <begin position="7"/>
        <end position="30"/>
    </location>
</feature>
<reference evidence="4 5" key="1">
    <citation type="journal article" date="2024" name="IMA Fungus">
        <title>IMA Genome - F19 : A genome assembly and annotation guide to empower mycologists, including annotated draft genome sequences of Ceratocystis pirilliformis, Diaporthe australafricana, Fusarium ophioides, Paecilomyces lecythidis, and Sporothrix stenoceras.</title>
        <authorList>
            <person name="Aylward J."/>
            <person name="Wilson A.M."/>
            <person name="Visagie C.M."/>
            <person name="Spraker J."/>
            <person name="Barnes I."/>
            <person name="Buitendag C."/>
            <person name="Ceriani C."/>
            <person name="Del Mar Angel L."/>
            <person name="du Plessis D."/>
            <person name="Fuchs T."/>
            <person name="Gasser K."/>
            <person name="Kramer D."/>
            <person name="Li W."/>
            <person name="Munsamy K."/>
            <person name="Piso A."/>
            <person name="Price J.L."/>
            <person name="Sonnekus B."/>
            <person name="Thomas C."/>
            <person name="van der Nest A."/>
            <person name="van Dijk A."/>
            <person name="van Heerden A."/>
            <person name="van Vuuren N."/>
            <person name="Yilmaz N."/>
            <person name="Duong T.A."/>
            <person name="van der Merwe N.A."/>
            <person name="Wingfield M.J."/>
            <person name="Wingfield B.D."/>
        </authorList>
    </citation>
    <scope>NUCLEOTIDE SEQUENCE [LARGE SCALE GENOMIC DNA]</scope>
    <source>
        <strain evidence="4 5">CMW 12675</strain>
    </source>
</reference>
<feature type="region of interest" description="Disordered" evidence="2">
    <location>
        <begin position="257"/>
        <end position="375"/>
    </location>
</feature>
<accession>A0ABR3YRY5</accession>
<dbReference type="Proteomes" id="UP001583280">
    <property type="component" value="Unassembled WGS sequence"/>
</dbReference>
<dbReference type="PANTHER" id="PTHR36167:SF3">
    <property type="entry name" value="C2H2 FINGER DOMAIN TRANSCRIPTION FACTOR (EUROFUNG)-RELATED"/>
    <property type="match status" value="1"/>
</dbReference>
<evidence type="ECO:0000313" key="5">
    <source>
        <dbReference type="Proteomes" id="UP001583280"/>
    </source>
</evidence>
<keyword evidence="5" id="KW-1185">Reference proteome</keyword>
<keyword evidence="1" id="KW-0862">Zinc</keyword>
<dbReference type="PROSITE" id="PS50157">
    <property type="entry name" value="ZINC_FINGER_C2H2_2"/>
    <property type="match status" value="1"/>
</dbReference>
<dbReference type="EMBL" id="JAWDJO010000175">
    <property type="protein sequence ID" value="KAL1890697.1"/>
    <property type="molecule type" value="Genomic_DNA"/>
</dbReference>
<feature type="compositionally biased region" description="Pro residues" evidence="2">
    <location>
        <begin position="336"/>
        <end position="347"/>
    </location>
</feature>
<evidence type="ECO:0000256" key="1">
    <source>
        <dbReference type="PROSITE-ProRule" id="PRU00042"/>
    </source>
</evidence>
<evidence type="ECO:0000313" key="4">
    <source>
        <dbReference type="EMBL" id="KAL1890697.1"/>
    </source>
</evidence>
<feature type="compositionally biased region" description="Polar residues" evidence="2">
    <location>
        <begin position="84"/>
        <end position="116"/>
    </location>
</feature>
<feature type="compositionally biased region" description="Basic and acidic residues" evidence="2">
    <location>
        <begin position="260"/>
        <end position="274"/>
    </location>
</feature>
<sequence>MDRSPNDYPQQSPTDYNSMYSGQQHSTQAGQQSTPQSSHQQPSQTPVAQTSQLPHHASAGRFPDISGGRYTPGAIASPQHMAMSHSQTSASSLNTNGTGYYSNNPNTYPAQPSNYTTGTSHYGAELANHSYGATPAYRSPTEWNGYPHSNIAPTSAFAPQTGAVTTPRSHVHNSHSTTHSHIHPSQYSFVSIPGSTQHKRPRRRYEEIERMYKCNFENKCEKAYGTLNHLNAHVTMQGHGPKRTPEEFKEIRKIWKARKKEQEARRKNQEENRGQSDSATPPDMAGPSSAYSSRPSTMQMPLPQIPASSFVSQYPPPPSSTNQSSLPDYSNGHSYPYPPQYSFPHPNPDGSNDNGSGPASDQGGTNGSAHGHSHY</sequence>
<feature type="compositionally biased region" description="Polar residues" evidence="2">
    <location>
        <begin position="320"/>
        <end position="333"/>
    </location>
</feature>
<feature type="compositionally biased region" description="Polar residues" evidence="2">
    <location>
        <begin position="186"/>
        <end position="196"/>
    </location>
</feature>
<dbReference type="InterPro" id="IPR013087">
    <property type="entry name" value="Znf_C2H2_type"/>
</dbReference>
<feature type="region of interest" description="Disordered" evidence="2">
    <location>
        <begin position="161"/>
        <end position="202"/>
    </location>
</feature>
<proteinExistence type="predicted"/>
<organism evidence="4 5">
    <name type="scientific">Ceratocystis pirilliformis</name>
    <dbReference type="NCBI Taxonomy" id="259994"/>
    <lineage>
        <taxon>Eukaryota</taxon>
        <taxon>Fungi</taxon>
        <taxon>Dikarya</taxon>
        <taxon>Ascomycota</taxon>
        <taxon>Pezizomycotina</taxon>
        <taxon>Sordariomycetes</taxon>
        <taxon>Hypocreomycetidae</taxon>
        <taxon>Microascales</taxon>
        <taxon>Ceratocystidaceae</taxon>
        <taxon>Ceratocystis</taxon>
    </lineage>
</organism>
<name>A0ABR3YRY5_9PEZI</name>
<feature type="compositionally biased region" description="Polar residues" evidence="2">
    <location>
        <begin position="289"/>
        <end position="299"/>
    </location>
</feature>
<gene>
    <name evidence="4" type="ORF">Cpir12675_005277</name>
</gene>
<evidence type="ECO:0000256" key="2">
    <source>
        <dbReference type="SAM" id="MobiDB-lite"/>
    </source>
</evidence>